<evidence type="ECO:0000313" key="3">
    <source>
        <dbReference type="Proteomes" id="UP001565368"/>
    </source>
</evidence>
<name>A0ABR3Q637_9TREE</name>
<comment type="caution">
    <text evidence="2">The sequence shown here is derived from an EMBL/GenBank/DDBJ whole genome shotgun (WGS) entry which is preliminary data.</text>
</comment>
<dbReference type="RefSeq" id="XP_069210138.1">
    <property type="nucleotide sequence ID" value="XM_069352720.1"/>
</dbReference>
<dbReference type="Gene3D" id="3.10.180.10">
    <property type="entry name" value="2,3-Dihydroxybiphenyl 1,2-Dioxygenase, domain 1"/>
    <property type="match status" value="1"/>
</dbReference>
<keyword evidence="3" id="KW-1185">Reference proteome</keyword>
<evidence type="ECO:0000313" key="2">
    <source>
        <dbReference type="EMBL" id="KAL1410194.1"/>
    </source>
</evidence>
<reference evidence="2 3" key="1">
    <citation type="submission" date="2023-08" db="EMBL/GenBank/DDBJ databases">
        <title>Annotated Genome Sequence of Vanrija albida AlHP1.</title>
        <authorList>
            <person name="Herzog R."/>
        </authorList>
    </citation>
    <scope>NUCLEOTIDE SEQUENCE [LARGE SCALE GENOMIC DNA]</scope>
    <source>
        <strain evidence="2 3">AlHP1</strain>
    </source>
</reference>
<sequence>MPAQLDHLVITAPSLPEGIAHIEALLGVSLRPIRGGEHAGHGTHNALLSLGDNEYLEILAINPAAPVPPTPRVFGLSGADLSQTRLYHWVARADDVAAAAGEFKAAGVDVGAPRPMARGELRWQLTLREDGEVALDGAAPSLIQWASQSPHPVAPALPDVGARLVRLQIKHPQAETIRAALAAAGLADDRVSVSEAPEPALAATISTPTGEHTLS</sequence>
<dbReference type="GeneID" id="95985242"/>
<dbReference type="EMBL" id="JBBXJM010000003">
    <property type="protein sequence ID" value="KAL1410194.1"/>
    <property type="molecule type" value="Genomic_DNA"/>
</dbReference>
<dbReference type="InterPro" id="IPR025870">
    <property type="entry name" value="Glyoxalase-like_dom"/>
</dbReference>
<proteinExistence type="predicted"/>
<feature type="domain" description="Glyoxalase-like" evidence="1">
    <location>
        <begin position="5"/>
        <end position="183"/>
    </location>
</feature>
<gene>
    <name evidence="2" type="ORF">Q8F55_004199</name>
</gene>
<accession>A0ABR3Q637</accession>
<evidence type="ECO:0000259" key="1">
    <source>
        <dbReference type="Pfam" id="PF13468"/>
    </source>
</evidence>
<dbReference type="Pfam" id="PF13468">
    <property type="entry name" value="Glyoxalase_3"/>
    <property type="match status" value="1"/>
</dbReference>
<dbReference type="InterPro" id="IPR029068">
    <property type="entry name" value="Glyas_Bleomycin-R_OHBP_Dase"/>
</dbReference>
<protein>
    <recommendedName>
        <fullName evidence="1">Glyoxalase-like domain-containing protein</fullName>
    </recommendedName>
</protein>
<dbReference type="Proteomes" id="UP001565368">
    <property type="component" value="Unassembled WGS sequence"/>
</dbReference>
<organism evidence="2 3">
    <name type="scientific">Vanrija albida</name>
    <dbReference type="NCBI Taxonomy" id="181172"/>
    <lineage>
        <taxon>Eukaryota</taxon>
        <taxon>Fungi</taxon>
        <taxon>Dikarya</taxon>
        <taxon>Basidiomycota</taxon>
        <taxon>Agaricomycotina</taxon>
        <taxon>Tremellomycetes</taxon>
        <taxon>Trichosporonales</taxon>
        <taxon>Trichosporonaceae</taxon>
        <taxon>Vanrija</taxon>
    </lineage>
</organism>
<dbReference type="SUPFAM" id="SSF54593">
    <property type="entry name" value="Glyoxalase/Bleomycin resistance protein/Dihydroxybiphenyl dioxygenase"/>
    <property type="match status" value="1"/>
</dbReference>